<protein>
    <submittedName>
        <fullName evidence="2">Protein SFI1 like protein</fullName>
    </submittedName>
</protein>
<feature type="region of interest" description="Disordered" evidence="1">
    <location>
        <begin position="1027"/>
        <end position="1053"/>
    </location>
</feature>
<organism evidence="2 3">
    <name type="scientific">Tupaia chinensis</name>
    <name type="common">Chinese tree shrew</name>
    <name type="synonym">Tupaia belangeri chinensis</name>
    <dbReference type="NCBI Taxonomy" id="246437"/>
    <lineage>
        <taxon>Eukaryota</taxon>
        <taxon>Metazoa</taxon>
        <taxon>Chordata</taxon>
        <taxon>Craniata</taxon>
        <taxon>Vertebrata</taxon>
        <taxon>Euteleostomi</taxon>
        <taxon>Mammalia</taxon>
        <taxon>Eutheria</taxon>
        <taxon>Euarchontoglires</taxon>
        <taxon>Scandentia</taxon>
        <taxon>Tupaiidae</taxon>
        <taxon>Tupaia</taxon>
    </lineage>
</organism>
<sequence length="1152" mass="135096">MTWIFALGSKEKKKERLYYEQRILRKVFEEWEEEWWISRREWKLCVRADCHYRYYLYNLMFQNWKAYMQQQQEMRNKFIRAKDHDVKQKMRQAWKSWVIYVIVRRTKLQMQTTAAEFRQQSILRVWWSEWRQQLRQVLVSRALHDRAVKHRALSLKLQAWSRWQGQLLRSQKERQKVVSAVKYHQHWQKRRSLKAWLQYLQVRRMKRQQNEMAEQFHRVTVLQIHFCDWQWAWESRQSLYAHHALVEGLARRMALRRALAHWRHYVLLCAEDTAHWEMAEEHHRHQLLYFGLRALKGNVTHARIQRMRRNLSLQQHSITLLRRFWSLWQSQMEQREDREQLPLLRAAWNHYRITLLRKCFNLWLEYTRRRRHKQLLQARADGHFQQRALPAAFHAWDRLWRWRRQEQVLNTRAVQFHRETLEKRVFAVWRQKTFQHREHRLAERVATADRFLYLEGAHPRAQNGEDRQGTGCGIPHSTAPALGLEQVEGGKVLARMPLSVAFGRVELCVSCLAMRTAERRKLTRADLHRQHALLHRVLQKWVTYQGRVQNVLQEVAARESRHDRQLLRGVLRRWRENTMARVDEARKIALAHAHHRRTVCAKVLARWREAASVQIYYRQQEGCAIREARKVLDRGRLRTWFRRWWDCSQRLTQQRVQMQRAAWHHRRWLLQQGLARWKAHHLGCVRKRLLQRQGACLLAHRLSRACFRQWERQLVARQQERQATARALWFWSFSLQAKVWAAWRGFVLEKRRKKMRLVRALQAYQGQLLQEGATRLLRFASGVKASRQQLQAQQQAQKVLGPGRELQALAPNSPSRRVTFEGPCLNHGAAGTGDATLKTKRPRAPRPRGPLGSLALAAGEPQLQELLAARSARKQPRRPHFLLEPVQSQWSLGCGTPGRQGPEKQWEHCPGLAQQAGPFLTRPFPAEAQMPLVPSSLLPDASSQKLPALPRTSPGLLLLPPSSFMPRGAGAPARVSAQSTASRPKLQKPPSLASAPDPRLLFPGDFTSTRAGLGSKSAGVSLAPVGAVSAQGPPAQPSPGGKDGQDQAPAAAATGCSDLEAELEGIQRQLQHYQTTKQDLRSYQRQASSLRQWLELSREEPRPADQEAERQVQKELEEVEVQIRQLAEELRAQRQPISACVARVQALRQALS</sequence>
<evidence type="ECO:0000313" key="2">
    <source>
        <dbReference type="EMBL" id="ELW66559.1"/>
    </source>
</evidence>
<feature type="region of interest" description="Disordered" evidence="1">
    <location>
        <begin position="940"/>
        <end position="1007"/>
    </location>
</feature>
<proteinExistence type="predicted"/>
<reference evidence="3" key="1">
    <citation type="submission" date="2012-07" db="EMBL/GenBank/DDBJ databases">
        <title>Genome of the Chinese tree shrew, a rising model animal genetically related to primates.</title>
        <authorList>
            <person name="Zhang G."/>
            <person name="Fan Y."/>
            <person name="Yao Y."/>
            <person name="Huang Z."/>
        </authorList>
    </citation>
    <scope>NUCLEOTIDE SEQUENCE [LARGE SCALE GENOMIC DNA]</scope>
</reference>
<dbReference type="STRING" id="246437.L9KVS0"/>
<reference evidence="3" key="2">
    <citation type="journal article" date="2013" name="Nat. Commun.">
        <title>Genome of the Chinese tree shrew.</title>
        <authorList>
            <person name="Fan Y."/>
            <person name="Huang Z.Y."/>
            <person name="Cao C.C."/>
            <person name="Chen C.S."/>
            <person name="Chen Y.X."/>
            <person name="Fan D.D."/>
            <person name="He J."/>
            <person name="Hou H.L."/>
            <person name="Hu L."/>
            <person name="Hu X.T."/>
            <person name="Jiang X.T."/>
            <person name="Lai R."/>
            <person name="Lang Y.S."/>
            <person name="Liang B."/>
            <person name="Liao S.G."/>
            <person name="Mu D."/>
            <person name="Ma Y.Y."/>
            <person name="Niu Y.Y."/>
            <person name="Sun X.Q."/>
            <person name="Xia J.Q."/>
            <person name="Xiao J."/>
            <person name="Xiong Z.Q."/>
            <person name="Xu L."/>
            <person name="Yang L."/>
            <person name="Zhang Y."/>
            <person name="Zhao W."/>
            <person name="Zhao X.D."/>
            <person name="Zheng Y.T."/>
            <person name="Zhou J.M."/>
            <person name="Zhu Y.B."/>
            <person name="Zhang G.J."/>
            <person name="Wang J."/>
            <person name="Yao Y.G."/>
        </authorList>
    </citation>
    <scope>NUCLEOTIDE SEQUENCE [LARGE SCALE GENOMIC DNA]</scope>
</reference>
<dbReference type="PANTHER" id="PTHR22028:SF4">
    <property type="entry name" value="PROTEIN SFI1 HOMOLOG"/>
    <property type="match status" value="1"/>
</dbReference>
<feature type="compositionally biased region" description="Low complexity" evidence="1">
    <location>
        <begin position="949"/>
        <end position="966"/>
    </location>
</feature>
<evidence type="ECO:0000313" key="3">
    <source>
        <dbReference type="Proteomes" id="UP000011518"/>
    </source>
</evidence>
<dbReference type="InterPro" id="IPR052270">
    <property type="entry name" value="CACF_protein"/>
</dbReference>
<dbReference type="PANTHER" id="PTHR22028">
    <property type="entry name" value="SFI1 SPINDLE BODY DOMAIN-CONTAINING PROTEIN-RELATED"/>
    <property type="match status" value="1"/>
</dbReference>
<dbReference type="EMBL" id="KB320648">
    <property type="protein sequence ID" value="ELW66559.1"/>
    <property type="molecule type" value="Genomic_DNA"/>
</dbReference>
<dbReference type="GO" id="GO:0019902">
    <property type="term" value="F:phosphatase binding"/>
    <property type="evidence" value="ECO:0007669"/>
    <property type="project" value="TreeGrafter"/>
</dbReference>
<dbReference type="AlphaFoldDB" id="L9KVS0"/>
<dbReference type="InParanoid" id="L9KVS0"/>
<keyword evidence="3" id="KW-1185">Reference proteome</keyword>
<accession>L9KVS0</accession>
<name>L9KVS0_TUPCH</name>
<evidence type="ECO:0000256" key="1">
    <source>
        <dbReference type="SAM" id="MobiDB-lite"/>
    </source>
</evidence>
<feature type="region of interest" description="Disordered" evidence="1">
    <location>
        <begin position="810"/>
        <end position="847"/>
    </location>
</feature>
<gene>
    <name evidence="2" type="ORF">TREES_T100017067</name>
</gene>
<dbReference type="Proteomes" id="UP000011518">
    <property type="component" value="Unassembled WGS sequence"/>
</dbReference>
<dbReference type="FunCoup" id="L9KVS0">
    <property type="interactions" value="836"/>
</dbReference>
<dbReference type="eggNOG" id="KOG4775">
    <property type="taxonomic scope" value="Eukaryota"/>
</dbReference>